<comment type="similarity">
    <text evidence="2">Belongs to the paxM FAD-dependent monooxygenase family.</text>
</comment>
<dbReference type="RefSeq" id="XP_058330417.1">
    <property type="nucleotide sequence ID" value="XM_058474677.1"/>
</dbReference>
<keyword evidence="4" id="KW-0812">Transmembrane</keyword>
<dbReference type="PANTHER" id="PTHR47356:SF2">
    <property type="entry name" value="FAD-BINDING DOMAIN-CONTAINING PROTEIN-RELATED"/>
    <property type="match status" value="1"/>
</dbReference>
<dbReference type="EMBL" id="JAPQKS010000004">
    <property type="protein sequence ID" value="KAJ5232424.1"/>
    <property type="molecule type" value="Genomic_DNA"/>
</dbReference>
<keyword evidence="5" id="KW-0274">FAD</keyword>
<sequence length="446" mass="49913">MADSGTPHAFKVIIIGCGPIGLATAHALHAAGIEFVLLERREKIVEDSGASIIVWPHTLRVLHQLGILEQALEIGDELIHHLTFNAEGHAFSAGRRWERVRLNHGHWALAFHRSELLELMYNALPLQVRQNIHTGKDLAGIEMNEGGVNVTCSDGSTYHGSMVIGADGAHSKTRRLMRSLALTSDPSRCWDPEHPFVASYRLLFGSFPTASEPGQGYDTHSQDKSIAYFSGKRRGWAFMYDKLPKPTCERTEYTSDDTESLAQEFAGYHLTETLRVKDVWPTMQVKGITDLHEGIVQHWSIGRIVLVGDSCHKFTTHLGLGCNEGIQDVVVLCNGLRRLLGKSTKGSPGLSSLEEVFQAYEQLRKDPIQSSLIFDLETSGFETRMHTWSSYSNWILSRYLTAPSFMDNVVLDFAISPQFQKARVLDYINKAEPMNGKFPWLHNMSP</sequence>
<dbReference type="InterPro" id="IPR002938">
    <property type="entry name" value="FAD-bd"/>
</dbReference>
<organism evidence="10 11">
    <name type="scientific">Penicillium chermesinum</name>
    <dbReference type="NCBI Taxonomy" id="63820"/>
    <lineage>
        <taxon>Eukaryota</taxon>
        <taxon>Fungi</taxon>
        <taxon>Dikarya</taxon>
        <taxon>Ascomycota</taxon>
        <taxon>Pezizomycotina</taxon>
        <taxon>Eurotiomycetes</taxon>
        <taxon>Eurotiomycetidae</taxon>
        <taxon>Eurotiales</taxon>
        <taxon>Aspergillaceae</taxon>
        <taxon>Penicillium</taxon>
    </lineage>
</organism>
<protein>
    <recommendedName>
        <fullName evidence="9">FAD-binding domain-containing protein</fullName>
    </recommendedName>
</protein>
<gene>
    <name evidence="10" type="ORF">N7468_005380</name>
</gene>
<evidence type="ECO:0000259" key="9">
    <source>
        <dbReference type="Pfam" id="PF01494"/>
    </source>
</evidence>
<dbReference type="GO" id="GO:0004497">
    <property type="term" value="F:monooxygenase activity"/>
    <property type="evidence" value="ECO:0007669"/>
    <property type="project" value="InterPro"/>
</dbReference>
<evidence type="ECO:0000256" key="3">
    <source>
        <dbReference type="ARBA" id="ARBA00022630"/>
    </source>
</evidence>
<dbReference type="AlphaFoldDB" id="A0A9W9NZ44"/>
<evidence type="ECO:0000256" key="2">
    <source>
        <dbReference type="ARBA" id="ARBA00007992"/>
    </source>
</evidence>
<comment type="caution">
    <text evidence="10">The sequence shown here is derived from an EMBL/GenBank/DDBJ whole genome shotgun (WGS) entry which is preliminary data.</text>
</comment>
<dbReference type="Proteomes" id="UP001150941">
    <property type="component" value="Unassembled WGS sequence"/>
</dbReference>
<feature type="domain" description="FAD-binding" evidence="9">
    <location>
        <begin position="11"/>
        <end position="175"/>
    </location>
</feature>
<dbReference type="Pfam" id="PF01494">
    <property type="entry name" value="FAD_binding_3"/>
    <property type="match status" value="2"/>
</dbReference>
<evidence type="ECO:0000256" key="8">
    <source>
        <dbReference type="ARBA" id="ARBA00023136"/>
    </source>
</evidence>
<keyword evidence="6" id="KW-1133">Transmembrane helix</keyword>
<evidence type="ECO:0000256" key="4">
    <source>
        <dbReference type="ARBA" id="ARBA00022692"/>
    </source>
</evidence>
<reference evidence="10" key="2">
    <citation type="journal article" date="2023" name="IMA Fungus">
        <title>Comparative genomic study of the Penicillium genus elucidates a diverse pangenome and 15 lateral gene transfer events.</title>
        <authorList>
            <person name="Petersen C."/>
            <person name="Sorensen T."/>
            <person name="Nielsen M.R."/>
            <person name="Sondergaard T.E."/>
            <person name="Sorensen J.L."/>
            <person name="Fitzpatrick D.A."/>
            <person name="Frisvad J.C."/>
            <person name="Nielsen K.L."/>
        </authorList>
    </citation>
    <scope>NUCLEOTIDE SEQUENCE</scope>
    <source>
        <strain evidence="10">IBT 19713</strain>
    </source>
</reference>
<evidence type="ECO:0000256" key="6">
    <source>
        <dbReference type="ARBA" id="ARBA00022989"/>
    </source>
</evidence>
<dbReference type="OrthoDB" id="2431938at2759"/>
<dbReference type="PRINTS" id="PR00420">
    <property type="entry name" value="RNGMNOXGNASE"/>
</dbReference>
<keyword evidence="7" id="KW-0560">Oxidoreductase</keyword>
<comment type="subcellular location">
    <subcellularLocation>
        <location evidence="1">Membrane</location>
    </subcellularLocation>
</comment>
<dbReference type="SUPFAM" id="SSF51905">
    <property type="entry name" value="FAD/NAD(P)-binding domain"/>
    <property type="match status" value="1"/>
</dbReference>
<dbReference type="PANTHER" id="PTHR47356">
    <property type="entry name" value="FAD-DEPENDENT MONOOXYGENASE ASQG-RELATED"/>
    <property type="match status" value="1"/>
</dbReference>
<dbReference type="Gene3D" id="3.50.50.60">
    <property type="entry name" value="FAD/NAD(P)-binding domain"/>
    <property type="match status" value="1"/>
</dbReference>
<evidence type="ECO:0000313" key="11">
    <source>
        <dbReference type="Proteomes" id="UP001150941"/>
    </source>
</evidence>
<dbReference type="InterPro" id="IPR036188">
    <property type="entry name" value="FAD/NAD-bd_sf"/>
</dbReference>
<feature type="domain" description="FAD-binding" evidence="9">
    <location>
        <begin position="248"/>
        <end position="340"/>
    </location>
</feature>
<name>A0A9W9NZ44_9EURO</name>
<evidence type="ECO:0000256" key="1">
    <source>
        <dbReference type="ARBA" id="ARBA00004370"/>
    </source>
</evidence>
<evidence type="ECO:0000313" key="10">
    <source>
        <dbReference type="EMBL" id="KAJ5232424.1"/>
    </source>
</evidence>
<keyword evidence="3" id="KW-0285">Flavoprotein</keyword>
<accession>A0A9W9NZ44</accession>
<evidence type="ECO:0000256" key="7">
    <source>
        <dbReference type="ARBA" id="ARBA00023002"/>
    </source>
</evidence>
<dbReference type="GO" id="GO:0016020">
    <property type="term" value="C:membrane"/>
    <property type="evidence" value="ECO:0007669"/>
    <property type="project" value="UniProtKB-SubCell"/>
</dbReference>
<evidence type="ECO:0000256" key="5">
    <source>
        <dbReference type="ARBA" id="ARBA00022827"/>
    </source>
</evidence>
<keyword evidence="11" id="KW-1185">Reference proteome</keyword>
<proteinExistence type="inferred from homology"/>
<dbReference type="GeneID" id="83201980"/>
<reference evidence="10" key="1">
    <citation type="submission" date="2022-11" db="EMBL/GenBank/DDBJ databases">
        <authorList>
            <person name="Petersen C."/>
        </authorList>
    </citation>
    <scope>NUCLEOTIDE SEQUENCE</scope>
    <source>
        <strain evidence="10">IBT 19713</strain>
    </source>
</reference>
<dbReference type="InterPro" id="IPR050562">
    <property type="entry name" value="FAD_mOase_fung"/>
</dbReference>
<keyword evidence="8" id="KW-0472">Membrane</keyword>
<dbReference type="GO" id="GO:0071949">
    <property type="term" value="F:FAD binding"/>
    <property type="evidence" value="ECO:0007669"/>
    <property type="project" value="InterPro"/>
</dbReference>